<evidence type="ECO:0000256" key="1">
    <source>
        <dbReference type="SAM" id="MobiDB-lite"/>
    </source>
</evidence>
<sequence length="166" mass="18707">MSSEQGFRVTAVVTDSKTSSDGEVTISAERFESWEKGGNKNIDLCRSNVVNEDKARRGGSCRNEKRKTRKEEEEDRDDREMISNGMERRGIPHSFMSTADGRDSTQRNLCLSPTGREQTHRGLLRPLISSSYAAPVRLRRPDETLGRFFFTPAKNTPTAIFCKSAD</sequence>
<organism evidence="2 3">
    <name type="scientific">Liparis tanakae</name>
    <name type="common">Tanaka's snailfish</name>
    <dbReference type="NCBI Taxonomy" id="230148"/>
    <lineage>
        <taxon>Eukaryota</taxon>
        <taxon>Metazoa</taxon>
        <taxon>Chordata</taxon>
        <taxon>Craniata</taxon>
        <taxon>Vertebrata</taxon>
        <taxon>Euteleostomi</taxon>
        <taxon>Actinopterygii</taxon>
        <taxon>Neopterygii</taxon>
        <taxon>Teleostei</taxon>
        <taxon>Neoteleostei</taxon>
        <taxon>Acanthomorphata</taxon>
        <taxon>Eupercaria</taxon>
        <taxon>Perciformes</taxon>
        <taxon>Cottioidei</taxon>
        <taxon>Cottales</taxon>
        <taxon>Liparidae</taxon>
        <taxon>Liparis</taxon>
    </lineage>
</organism>
<reference evidence="2 3" key="1">
    <citation type="submission" date="2019-03" db="EMBL/GenBank/DDBJ databases">
        <title>First draft genome of Liparis tanakae, snailfish: a comprehensive survey of snailfish specific genes.</title>
        <authorList>
            <person name="Kim W."/>
            <person name="Song I."/>
            <person name="Jeong J.-H."/>
            <person name="Kim D."/>
            <person name="Kim S."/>
            <person name="Ryu S."/>
            <person name="Song J.Y."/>
            <person name="Lee S.K."/>
        </authorList>
    </citation>
    <scope>NUCLEOTIDE SEQUENCE [LARGE SCALE GENOMIC DNA]</scope>
    <source>
        <tissue evidence="2">Muscle</tissue>
    </source>
</reference>
<name>A0A4Z2FU80_9TELE</name>
<feature type="compositionally biased region" description="Polar residues" evidence="1">
    <location>
        <begin position="13"/>
        <end position="22"/>
    </location>
</feature>
<comment type="caution">
    <text evidence="2">The sequence shown here is derived from an EMBL/GenBank/DDBJ whole genome shotgun (WGS) entry which is preliminary data.</text>
</comment>
<feature type="compositionally biased region" description="Basic and acidic residues" evidence="1">
    <location>
        <begin position="78"/>
        <end position="90"/>
    </location>
</feature>
<feature type="region of interest" description="Disordered" evidence="1">
    <location>
        <begin position="53"/>
        <end position="105"/>
    </location>
</feature>
<accession>A0A4Z2FU80</accession>
<proteinExistence type="predicted"/>
<dbReference type="EMBL" id="SRLO01000910">
    <property type="protein sequence ID" value="TNN44333.1"/>
    <property type="molecule type" value="Genomic_DNA"/>
</dbReference>
<evidence type="ECO:0000313" key="2">
    <source>
        <dbReference type="EMBL" id="TNN44333.1"/>
    </source>
</evidence>
<evidence type="ECO:0000313" key="3">
    <source>
        <dbReference type="Proteomes" id="UP000314294"/>
    </source>
</evidence>
<dbReference type="AlphaFoldDB" id="A0A4Z2FU80"/>
<keyword evidence="3" id="KW-1185">Reference proteome</keyword>
<dbReference type="Proteomes" id="UP000314294">
    <property type="component" value="Unassembled WGS sequence"/>
</dbReference>
<feature type="region of interest" description="Disordered" evidence="1">
    <location>
        <begin position="1"/>
        <end position="23"/>
    </location>
</feature>
<protein>
    <submittedName>
        <fullName evidence="2">Uncharacterized protein</fullName>
    </submittedName>
</protein>
<gene>
    <name evidence="2" type="ORF">EYF80_045455</name>
</gene>